<comment type="caution">
    <text evidence="4">The sequence shown here is derived from an EMBL/GenBank/DDBJ whole genome shotgun (WGS) entry which is preliminary data.</text>
</comment>
<dbReference type="PANTHER" id="PTHR48051">
    <property type="match status" value="1"/>
</dbReference>
<accession>A0AAV0I0S1</accession>
<keyword evidence="5" id="KW-1185">Reference proteome</keyword>
<dbReference type="SUPFAM" id="SSF52058">
    <property type="entry name" value="L domain-like"/>
    <property type="match status" value="1"/>
</dbReference>
<protein>
    <recommendedName>
        <fullName evidence="3">C-JID domain-containing protein</fullName>
    </recommendedName>
</protein>
<dbReference type="InterPro" id="IPR050216">
    <property type="entry name" value="LRR_domain-containing"/>
</dbReference>
<evidence type="ECO:0000313" key="5">
    <source>
        <dbReference type="Proteomes" id="UP001154282"/>
    </source>
</evidence>
<dbReference type="EMBL" id="CAMGYJ010000003">
    <property type="protein sequence ID" value="CAI0391152.1"/>
    <property type="molecule type" value="Genomic_DNA"/>
</dbReference>
<dbReference type="InterPro" id="IPR032675">
    <property type="entry name" value="LRR_dom_sf"/>
</dbReference>
<gene>
    <name evidence="4" type="ORF">LITE_LOCUS7034</name>
</gene>
<sequence length="356" mass="39151">MKEMNSSEVLPKFGELVLDDNSQLKSLPNNLWDMVTSSLSIWGSPLLESLPDISEPVKGLSRIRISNFGSFKSLPSSINNLVSLKKLNLGNTGIESLPSSIQELGHLERIDMNNCKSLQSIPINIHKLPKLVSLILRGCGSILSLPELPSSLSVLDVGGCKSLQALPSNATKLSWSSLAFYDCPKLDKTVPDEILANYPIYAPSSERVKGCQLQYSGSGIPEWFTYRSVKDKDSSCLTVQLPPANCTSSKQLIRGIAFGVVCSSPNAWLSMSCDCNIGTTTVASWNCYAQWDVMKSSSDYVLLWFESGETECIEREGKAWYVKYAGHTVSFHFYPHGSDGKRLKIKRCGVSLLYSV</sequence>
<dbReference type="AlphaFoldDB" id="A0AAV0I0S1"/>
<organism evidence="4 5">
    <name type="scientific">Linum tenue</name>
    <dbReference type="NCBI Taxonomy" id="586396"/>
    <lineage>
        <taxon>Eukaryota</taxon>
        <taxon>Viridiplantae</taxon>
        <taxon>Streptophyta</taxon>
        <taxon>Embryophyta</taxon>
        <taxon>Tracheophyta</taxon>
        <taxon>Spermatophyta</taxon>
        <taxon>Magnoliopsida</taxon>
        <taxon>eudicotyledons</taxon>
        <taxon>Gunneridae</taxon>
        <taxon>Pentapetalae</taxon>
        <taxon>rosids</taxon>
        <taxon>fabids</taxon>
        <taxon>Malpighiales</taxon>
        <taxon>Linaceae</taxon>
        <taxon>Linum</taxon>
    </lineage>
</organism>
<reference evidence="4" key="1">
    <citation type="submission" date="2022-08" db="EMBL/GenBank/DDBJ databases">
        <authorList>
            <person name="Gutierrez-Valencia J."/>
        </authorList>
    </citation>
    <scope>NUCLEOTIDE SEQUENCE</scope>
</reference>
<dbReference type="PANTHER" id="PTHR48051:SF46">
    <property type="entry name" value="LEUCINE RICH REPEAT-CONTAINING DOMAIN PROTEIN"/>
    <property type="match status" value="1"/>
</dbReference>
<dbReference type="Gene3D" id="3.80.10.10">
    <property type="entry name" value="Ribonuclease Inhibitor"/>
    <property type="match status" value="1"/>
</dbReference>
<dbReference type="Proteomes" id="UP001154282">
    <property type="component" value="Unassembled WGS sequence"/>
</dbReference>
<dbReference type="Pfam" id="PF20160">
    <property type="entry name" value="C-JID"/>
    <property type="match status" value="1"/>
</dbReference>
<evidence type="ECO:0000256" key="1">
    <source>
        <dbReference type="ARBA" id="ARBA00022614"/>
    </source>
</evidence>
<dbReference type="GO" id="GO:0005737">
    <property type="term" value="C:cytoplasm"/>
    <property type="evidence" value="ECO:0007669"/>
    <property type="project" value="TreeGrafter"/>
</dbReference>
<evidence type="ECO:0000259" key="3">
    <source>
        <dbReference type="Pfam" id="PF20160"/>
    </source>
</evidence>
<evidence type="ECO:0000256" key="2">
    <source>
        <dbReference type="ARBA" id="ARBA00022737"/>
    </source>
</evidence>
<proteinExistence type="predicted"/>
<keyword evidence="1" id="KW-0433">Leucine-rich repeat</keyword>
<dbReference type="InterPro" id="IPR045344">
    <property type="entry name" value="C-JID"/>
</dbReference>
<keyword evidence="2" id="KW-0677">Repeat</keyword>
<name>A0AAV0I0S1_9ROSI</name>
<feature type="domain" description="C-JID" evidence="3">
    <location>
        <begin position="216"/>
        <end position="355"/>
    </location>
</feature>
<evidence type="ECO:0000313" key="4">
    <source>
        <dbReference type="EMBL" id="CAI0391152.1"/>
    </source>
</evidence>